<dbReference type="InterPro" id="IPR018062">
    <property type="entry name" value="HTH_AraC-typ_CS"/>
</dbReference>
<dbReference type="PROSITE" id="PS50110">
    <property type="entry name" value="RESPONSE_REGULATORY"/>
    <property type="match status" value="1"/>
</dbReference>
<dbReference type="Pfam" id="PF12833">
    <property type="entry name" value="HTH_18"/>
    <property type="match status" value="1"/>
</dbReference>
<organism evidence="9 10">
    <name type="scientific">Schaedlerella arabinosiphila</name>
    <dbReference type="NCBI Taxonomy" id="2044587"/>
    <lineage>
        <taxon>Bacteria</taxon>
        <taxon>Bacillati</taxon>
        <taxon>Bacillota</taxon>
        <taxon>Clostridia</taxon>
        <taxon>Lachnospirales</taxon>
        <taxon>Lachnospiraceae</taxon>
        <taxon>Schaedlerella</taxon>
    </lineage>
</organism>
<dbReference type="AlphaFoldDB" id="A0A3R8R858"/>
<reference evidence="9" key="1">
    <citation type="submission" date="2018-10" db="EMBL/GenBank/DDBJ databases">
        <title>Schaedlerella arabinophila gen. nov. sp. nov., isolated from the mouse intestinal tract and comparative analysis with the genome of the closely related altered Schaedler flora strain ASF502.</title>
        <authorList>
            <person name="Miyake S."/>
            <person name="Soh M."/>
            <person name="Seedorf H."/>
        </authorList>
    </citation>
    <scope>NUCLEOTIDE SEQUENCE [LARGE SCALE GENOMIC DNA]</scope>
    <source>
        <strain evidence="9">DSM 106076</strain>
    </source>
</reference>
<feature type="domain" description="Response regulatory" evidence="8">
    <location>
        <begin position="25"/>
        <end position="144"/>
    </location>
</feature>
<accession>A0A3R8R858</accession>
<evidence type="ECO:0000313" key="10">
    <source>
        <dbReference type="Proteomes" id="UP000274920"/>
    </source>
</evidence>
<keyword evidence="6" id="KW-0597">Phosphoprotein</keyword>
<dbReference type="SMART" id="SM00448">
    <property type="entry name" value="REC"/>
    <property type="match status" value="1"/>
</dbReference>
<dbReference type="InterPro" id="IPR001789">
    <property type="entry name" value="Sig_transdc_resp-reg_receiver"/>
</dbReference>
<dbReference type="InterPro" id="IPR009057">
    <property type="entry name" value="Homeodomain-like_sf"/>
</dbReference>
<proteinExistence type="predicted"/>
<dbReference type="InterPro" id="IPR020449">
    <property type="entry name" value="Tscrpt_reg_AraC-type_HTH"/>
</dbReference>
<evidence type="ECO:0000256" key="6">
    <source>
        <dbReference type="PROSITE-ProRule" id="PRU00169"/>
    </source>
</evidence>
<keyword evidence="4" id="KW-0804">Transcription</keyword>
<keyword evidence="3" id="KW-0238">DNA-binding</keyword>
<evidence type="ECO:0000256" key="1">
    <source>
        <dbReference type="ARBA" id="ARBA00018672"/>
    </source>
</evidence>
<keyword evidence="10" id="KW-1185">Reference proteome</keyword>
<dbReference type="SUPFAM" id="SSF46689">
    <property type="entry name" value="Homeodomain-like"/>
    <property type="match status" value="2"/>
</dbReference>
<dbReference type="PROSITE" id="PS00041">
    <property type="entry name" value="HTH_ARAC_FAMILY_1"/>
    <property type="match status" value="1"/>
</dbReference>
<dbReference type="GO" id="GO:0043565">
    <property type="term" value="F:sequence-specific DNA binding"/>
    <property type="evidence" value="ECO:0007669"/>
    <property type="project" value="InterPro"/>
</dbReference>
<evidence type="ECO:0000259" key="7">
    <source>
        <dbReference type="PROSITE" id="PS01124"/>
    </source>
</evidence>
<keyword evidence="2" id="KW-0805">Transcription regulation</keyword>
<feature type="modified residue" description="4-aspartylphosphate" evidence="6">
    <location>
        <position position="79"/>
    </location>
</feature>
<dbReference type="CDD" id="cd17536">
    <property type="entry name" value="REC_YesN-like"/>
    <property type="match status" value="1"/>
</dbReference>
<dbReference type="EMBL" id="RHJS01000002">
    <property type="protein sequence ID" value="RRK34208.1"/>
    <property type="molecule type" value="Genomic_DNA"/>
</dbReference>
<dbReference type="GO" id="GO:0003700">
    <property type="term" value="F:DNA-binding transcription factor activity"/>
    <property type="evidence" value="ECO:0007669"/>
    <property type="project" value="InterPro"/>
</dbReference>
<dbReference type="PANTHER" id="PTHR43280">
    <property type="entry name" value="ARAC-FAMILY TRANSCRIPTIONAL REGULATOR"/>
    <property type="match status" value="1"/>
</dbReference>
<evidence type="ECO:0000256" key="5">
    <source>
        <dbReference type="ARBA" id="ARBA00024867"/>
    </source>
</evidence>
<evidence type="ECO:0000256" key="4">
    <source>
        <dbReference type="ARBA" id="ARBA00023163"/>
    </source>
</evidence>
<dbReference type="PANTHER" id="PTHR43280:SF10">
    <property type="entry name" value="REGULATORY PROTEIN POCR"/>
    <property type="match status" value="1"/>
</dbReference>
<comment type="caution">
    <text evidence="9">The sequence shown here is derived from an EMBL/GenBank/DDBJ whole genome shotgun (WGS) entry which is preliminary data.</text>
</comment>
<dbReference type="Gene3D" id="1.10.10.60">
    <property type="entry name" value="Homeodomain-like"/>
    <property type="match status" value="2"/>
</dbReference>
<name>A0A3R8R858_9FIRM</name>
<evidence type="ECO:0000313" key="9">
    <source>
        <dbReference type="EMBL" id="RRK34208.1"/>
    </source>
</evidence>
<dbReference type="PRINTS" id="PR00032">
    <property type="entry name" value="HTHARAC"/>
</dbReference>
<dbReference type="SMART" id="SM00342">
    <property type="entry name" value="HTH_ARAC"/>
    <property type="match status" value="1"/>
</dbReference>
<feature type="domain" description="HTH araC/xylS-type" evidence="7">
    <location>
        <begin position="428"/>
        <end position="527"/>
    </location>
</feature>
<comment type="function">
    <text evidence="5">May play the central regulatory role in sporulation. It may be an element of the effector pathway responsible for the activation of sporulation genes in response to nutritional stress. Spo0A may act in concert with spo0H (a sigma factor) to control the expression of some genes that are critical to the sporulation process.</text>
</comment>
<dbReference type="InterPro" id="IPR011006">
    <property type="entry name" value="CheY-like_superfamily"/>
</dbReference>
<gene>
    <name evidence="9" type="ORF">EBB54_24890</name>
</gene>
<evidence type="ECO:0000259" key="8">
    <source>
        <dbReference type="PROSITE" id="PS50110"/>
    </source>
</evidence>
<evidence type="ECO:0000256" key="3">
    <source>
        <dbReference type="ARBA" id="ARBA00023125"/>
    </source>
</evidence>
<sequence>MQRGRLLYGDTDQDTQDKRGGRALKVLISDDEYYARKAMAKKVFQADPDAEIMGDFENGVQVLEYLEDHPGEIDVILTDVKMPEMDGLHLAQYLFEQESPIEVIIVSGYNEFEYAKKAISFGVSNYLVKPVQKEELKEALDKIIRKRKKYEDRMLSITAKKTQQYLSIEEIAAHEEWRSIFLEPVFRKKEGNPFYLLVIQSRKKEKWTENPEEERLLLKLKEEFSGEWFYFERFQENVLLLFGERREILKSLKHFLNRMGILGFSEVTVGMSLAHTQVGHCAKAYQEAVYAINQRLVDGWGRIFEFSTDFKPENMLSKKKESLLEEAIAEKRCAQAEEITRDILKSCQNTYTLYVTISSIFNLLYHFFCRNGGGERAEGSENHGYMLFSFRTDLYRYSTLSEVEDYVLNIVRTMCEEQETKRYHYIVSELLAYVAQNYQSNISIGELAEHKYFMNSSYLSRLFKSETGQTFSSYLMEFRMRKAKELLESELLKISDVAALSGYNDVSRFIQYFKKMYGMTPEEYRGKR</sequence>
<dbReference type="PROSITE" id="PS01124">
    <property type="entry name" value="HTH_ARAC_FAMILY_2"/>
    <property type="match status" value="1"/>
</dbReference>
<protein>
    <recommendedName>
        <fullName evidence="1">Stage 0 sporulation protein A homolog</fullName>
    </recommendedName>
</protein>
<dbReference type="InterPro" id="IPR018060">
    <property type="entry name" value="HTH_AraC"/>
</dbReference>
<dbReference type="Pfam" id="PF00072">
    <property type="entry name" value="Response_reg"/>
    <property type="match status" value="1"/>
</dbReference>
<dbReference type="GO" id="GO:0000160">
    <property type="term" value="P:phosphorelay signal transduction system"/>
    <property type="evidence" value="ECO:0007669"/>
    <property type="project" value="InterPro"/>
</dbReference>
<dbReference type="Proteomes" id="UP000274920">
    <property type="component" value="Unassembled WGS sequence"/>
</dbReference>
<evidence type="ECO:0000256" key="2">
    <source>
        <dbReference type="ARBA" id="ARBA00023015"/>
    </source>
</evidence>
<dbReference type="Gene3D" id="3.40.50.2300">
    <property type="match status" value="1"/>
</dbReference>
<dbReference type="SUPFAM" id="SSF52172">
    <property type="entry name" value="CheY-like"/>
    <property type="match status" value="1"/>
</dbReference>